<dbReference type="InterPro" id="IPR001104">
    <property type="entry name" value="3-oxo-5_a-steroid_4-DH_C"/>
</dbReference>
<accession>A0A177DGB4</accession>
<feature type="transmembrane region" description="Helical" evidence="6">
    <location>
        <begin position="117"/>
        <end position="137"/>
    </location>
</feature>
<dbReference type="PROSITE" id="PS50244">
    <property type="entry name" value="S5A_REDUCTASE"/>
    <property type="match status" value="1"/>
</dbReference>
<evidence type="ECO:0000256" key="1">
    <source>
        <dbReference type="ARBA" id="ARBA00004141"/>
    </source>
</evidence>
<evidence type="ECO:0000256" key="6">
    <source>
        <dbReference type="SAM" id="Phobius"/>
    </source>
</evidence>
<dbReference type="AlphaFoldDB" id="A0A177DGB4"/>
<evidence type="ECO:0000313" key="9">
    <source>
        <dbReference type="EMBL" id="RYN70494.1"/>
    </source>
</evidence>
<dbReference type="GO" id="GO:0003865">
    <property type="term" value="F:3-oxo-5-alpha-steroid 4-dehydrogenase activity"/>
    <property type="evidence" value="ECO:0007669"/>
    <property type="project" value="InterPro"/>
</dbReference>
<feature type="transmembrane region" description="Helical" evidence="6">
    <location>
        <begin position="86"/>
        <end position="105"/>
    </location>
</feature>
<gene>
    <name evidence="9" type="ORF">AA0117_g10520</name>
    <name evidence="8" type="ORF">CC77DRAFT_1096856</name>
</gene>
<dbReference type="EMBL" id="PDXD01000040">
    <property type="protein sequence ID" value="RYN70494.1"/>
    <property type="molecule type" value="Genomic_DNA"/>
</dbReference>
<evidence type="ECO:0000256" key="3">
    <source>
        <dbReference type="ARBA" id="ARBA00022692"/>
    </source>
</evidence>
<dbReference type="InterPro" id="IPR016636">
    <property type="entry name" value="3-oxo-5-alpha-steroid_4-DH"/>
</dbReference>
<evidence type="ECO:0000256" key="5">
    <source>
        <dbReference type="ARBA" id="ARBA00023136"/>
    </source>
</evidence>
<dbReference type="Proteomes" id="UP000291422">
    <property type="component" value="Unassembled WGS sequence"/>
</dbReference>
<dbReference type="PANTHER" id="PTHR10556:SF43">
    <property type="entry name" value="STEROID 5-ALPHA-REDUCTASE DET2"/>
    <property type="match status" value="1"/>
</dbReference>
<proteinExistence type="inferred from homology"/>
<evidence type="ECO:0000313" key="8">
    <source>
        <dbReference type="EMBL" id="OAG18291.1"/>
    </source>
</evidence>
<dbReference type="PIRSF" id="PIRSF015596">
    <property type="entry name" value="5_alpha-SR2"/>
    <property type="match status" value="1"/>
</dbReference>
<comment type="subcellular location">
    <subcellularLocation>
        <location evidence="1">Membrane</location>
        <topology evidence="1">Multi-pass membrane protein</topology>
    </subcellularLocation>
</comment>
<dbReference type="EMBL" id="KV441484">
    <property type="protein sequence ID" value="OAG18291.1"/>
    <property type="molecule type" value="Genomic_DNA"/>
</dbReference>
<dbReference type="GeneID" id="29115460"/>
<dbReference type="Pfam" id="PF02544">
    <property type="entry name" value="Steroid_dh"/>
    <property type="match status" value="1"/>
</dbReference>
<evidence type="ECO:0000256" key="2">
    <source>
        <dbReference type="ARBA" id="ARBA00007742"/>
    </source>
</evidence>
<name>A0A177DGB4_ALTAL</name>
<dbReference type="InterPro" id="IPR039357">
    <property type="entry name" value="SRD5A/TECR"/>
</dbReference>
<reference evidence="8 10" key="1">
    <citation type="submission" date="2016-05" db="EMBL/GenBank/DDBJ databases">
        <title>Comparative analysis of secretome profiles of manganese(II)-oxidizing ascomycete fungi.</title>
        <authorList>
            <consortium name="DOE Joint Genome Institute"/>
            <person name="Zeiner C.A."/>
            <person name="Purvine S.O."/>
            <person name="Zink E.M."/>
            <person name="Wu S."/>
            <person name="Pasa-Tolic L."/>
            <person name="Chaput D.L."/>
            <person name="Haridas S."/>
            <person name="Grigoriev I.V."/>
            <person name="Santelli C.M."/>
            <person name="Hansel C.M."/>
        </authorList>
    </citation>
    <scope>NUCLEOTIDE SEQUENCE [LARGE SCALE GENOMIC DNA]</scope>
    <source>
        <strain evidence="8 10">SRC1lrK2f</strain>
    </source>
</reference>
<evidence type="ECO:0000313" key="10">
    <source>
        <dbReference type="Proteomes" id="UP000077248"/>
    </source>
</evidence>
<evidence type="ECO:0000256" key="4">
    <source>
        <dbReference type="ARBA" id="ARBA00022989"/>
    </source>
</evidence>
<evidence type="ECO:0000313" key="11">
    <source>
        <dbReference type="Proteomes" id="UP000291422"/>
    </source>
</evidence>
<feature type="transmembrane region" description="Helical" evidence="6">
    <location>
        <begin position="15"/>
        <end position="35"/>
    </location>
</feature>
<sequence>MAIVENWLPPSRENWELVCYIWQFFPIITAAQWVLDWYPQGKTSIESRFNIDGKIGWATMESAGFITLLYIMYSLPKELGLGELPWGNWTMAGCFVFHYLYRAVVSPLLLNPSMSPIHPFVWIMAFGFQMFNAISIGGYLAGYGPTSQYEWAARSEYMFLGLVIWCWGLLANMFHDDDLREIRRAADRKQRKAAAEQGKPVERVDKIYMIPKNGLFKYSLHAHYLCEWIEWAGWWMIGGWKCVPARTFLLNEVTTMLPRALQGKRWYEKKFGKDKLQGRKAIIPGVL</sequence>
<dbReference type="STRING" id="5599.A0A177DGB4"/>
<keyword evidence="10" id="KW-1185">Reference proteome</keyword>
<evidence type="ECO:0000259" key="7">
    <source>
        <dbReference type="Pfam" id="PF02544"/>
    </source>
</evidence>
<reference evidence="11" key="2">
    <citation type="journal article" date="2019" name="bioRxiv">
        <title>Genomics, evolutionary history and diagnostics of the Alternaria alternata species group including apple and Asian pear pathotypes.</title>
        <authorList>
            <person name="Armitage A.D."/>
            <person name="Cockerton H.M."/>
            <person name="Sreenivasaprasad S."/>
            <person name="Woodhall J.W."/>
            <person name="Lane C.R."/>
            <person name="Harrison R.J."/>
            <person name="Clarkson J.P."/>
        </authorList>
    </citation>
    <scope>NUCLEOTIDE SEQUENCE [LARGE SCALE GENOMIC DNA]</scope>
    <source>
        <strain evidence="11">FERA 1177</strain>
    </source>
</reference>
<keyword evidence="4 6" id="KW-1133">Transmembrane helix</keyword>
<protein>
    <submittedName>
        <fullName evidence="8">3-oxo-5-alpha-steroid 4-dehydrogenase</fullName>
    </submittedName>
</protein>
<dbReference type="GO" id="GO:0016020">
    <property type="term" value="C:membrane"/>
    <property type="evidence" value="ECO:0007669"/>
    <property type="project" value="UniProtKB-SubCell"/>
</dbReference>
<organism evidence="8 10">
    <name type="scientific">Alternaria alternata</name>
    <name type="common">Alternaria rot fungus</name>
    <name type="synonym">Torula alternata</name>
    <dbReference type="NCBI Taxonomy" id="5599"/>
    <lineage>
        <taxon>Eukaryota</taxon>
        <taxon>Fungi</taxon>
        <taxon>Dikarya</taxon>
        <taxon>Ascomycota</taxon>
        <taxon>Pezizomycotina</taxon>
        <taxon>Dothideomycetes</taxon>
        <taxon>Pleosporomycetidae</taxon>
        <taxon>Pleosporales</taxon>
        <taxon>Pleosporineae</taxon>
        <taxon>Pleosporaceae</taxon>
        <taxon>Alternaria</taxon>
        <taxon>Alternaria sect. Alternaria</taxon>
        <taxon>Alternaria alternata complex</taxon>
    </lineage>
</organism>
<dbReference type="PANTHER" id="PTHR10556">
    <property type="entry name" value="3-OXO-5-ALPHA-STEROID 4-DEHYDROGENASE"/>
    <property type="match status" value="1"/>
</dbReference>
<keyword evidence="3 6" id="KW-0812">Transmembrane</keyword>
<dbReference type="GO" id="GO:0008202">
    <property type="term" value="P:steroid metabolic process"/>
    <property type="evidence" value="ECO:0007669"/>
    <property type="project" value="InterPro"/>
</dbReference>
<dbReference type="Proteomes" id="UP000077248">
    <property type="component" value="Unassembled WGS sequence"/>
</dbReference>
<dbReference type="VEuPathDB" id="FungiDB:CC77DRAFT_1096856"/>
<dbReference type="OMA" id="PHYALEW"/>
<keyword evidence="5 6" id="KW-0472">Membrane</keyword>
<reference evidence="9" key="3">
    <citation type="journal article" date="2019" name="J. ISSAAS">
        <title>Genomics, evolutionary history and diagnostics of the Alternaria alternata species group including apple and Asian pear pathotypes.</title>
        <authorList>
            <person name="Armitage A.D."/>
            <person name="Cockerton H.M."/>
            <person name="Sreenivasaprasad S."/>
            <person name="Woodhall J."/>
            <person name="Lane C."/>
            <person name="Harrison R.J."/>
            <person name="Clarkson J.P."/>
        </authorList>
    </citation>
    <scope>NUCLEOTIDE SEQUENCE</scope>
    <source>
        <strain evidence="9">FERA 1177</strain>
    </source>
</reference>
<feature type="transmembrane region" description="Helical" evidence="6">
    <location>
        <begin position="55"/>
        <end position="74"/>
    </location>
</feature>
<comment type="similarity">
    <text evidence="2">Belongs to the steroid 5-alpha reductase family.</text>
</comment>
<feature type="transmembrane region" description="Helical" evidence="6">
    <location>
        <begin position="157"/>
        <end position="174"/>
    </location>
</feature>
<dbReference type="KEGG" id="aalt:CC77DRAFT_1096856"/>
<dbReference type="RefSeq" id="XP_018383712.1">
    <property type="nucleotide sequence ID" value="XM_018529866.1"/>
</dbReference>
<feature type="domain" description="3-oxo-5-alpha-steroid 4-dehydrogenase C-terminal" evidence="7">
    <location>
        <begin position="120"/>
        <end position="287"/>
    </location>
</feature>